<keyword evidence="6 8" id="KW-0472">Membrane</keyword>
<dbReference type="InterPro" id="IPR036942">
    <property type="entry name" value="Beta-barrel_TonB_sf"/>
</dbReference>
<reference evidence="11 12" key="1">
    <citation type="journal article" date="2023" name="Antonie Van Leeuwenhoek">
        <title>Mesoterricola silvestris gen. nov., sp. nov., Mesoterricola sediminis sp. nov., Geothrix oryzae sp. nov., Geothrix edaphica sp. nov., Geothrix rubra sp. nov., and Geothrix limicola sp. nov., six novel members of Acidobacteriota isolated from soils.</title>
        <authorList>
            <person name="Itoh H."/>
            <person name="Sugisawa Y."/>
            <person name="Mise K."/>
            <person name="Xu Z."/>
            <person name="Kuniyasu M."/>
            <person name="Ushijima N."/>
            <person name="Kawano K."/>
            <person name="Kobayashi E."/>
            <person name="Shiratori Y."/>
            <person name="Masuda Y."/>
            <person name="Senoo K."/>
        </authorList>
    </citation>
    <scope>NUCLEOTIDE SEQUENCE [LARGE SCALE GENOMIC DNA]</scope>
    <source>
        <strain evidence="11 12">Red804</strain>
    </source>
</reference>
<dbReference type="InterPro" id="IPR012910">
    <property type="entry name" value="Plug_dom"/>
</dbReference>
<dbReference type="Gene3D" id="2.170.130.10">
    <property type="entry name" value="TonB-dependent receptor, plug domain"/>
    <property type="match status" value="1"/>
</dbReference>
<evidence type="ECO:0000256" key="3">
    <source>
        <dbReference type="ARBA" id="ARBA00022452"/>
    </source>
</evidence>
<dbReference type="EMBL" id="BSDE01000002">
    <property type="protein sequence ID" value="GLH72779.1"/>
    <property type="molecule type" value="Genomic_DNA"/>
</dbReference>
<dbReference type="PANTHER" id="PTHR30069">
    <property type="entry name" value="TONB-DEPENDENT OUTER MEMBRANE RECEPTOR"/>
    <property type="match status" value="1"/>
</dbReference>
<keyword evidence="2 8" id="KW-0813">Transport</keyword>
<name>A0ABQ5QFF9_9BACT</name>
<comment type="subcellular location">
    <subcellularLocation>
        <location evidence="1 8">Cell outer membrane</location>
        <topology evidence="1 8">Multi-pass membrane protein</topology>
    </subcellularLocation>
</comment>
<feature type="signal peptide" evidence="9">
    <location>
        <begin position="1"/>
        <end position="20"/>
    </location>
</feature>
<evidence type="ECO:0000256" key="6">
    <source>
        <dbReference type="ARBA" id="ARBA00023136"/>
    </source>
</evidence>
<keyword evidence="5 9" id="KW-0732">Signal</keyword>
<protein>
    <recommendedName>
        <fullName evidence="10">TonB-dependent receptor plug domain-containing protein</fullName>
    </recommendedName>
</protein>
<keyword evidence="12" id="KW-1185">Reference proteome</keyword>
<evidence type="ECO:0000313" key="11">
    <source>
        <dbReference type="EMBL" id="GLH72779.1"/>
    </source>
</evidence>
<dbReference type="InterPro" id="IPR039426">
    <property type="entry name" value="TonB-dep_rcpt-like"/>
</dbReference>
<proteinExistence type="inferred from homology"/>
<dbReference type="Pfam" id="PF07715">
    <property type="entry name" value="Plug"/>
    <property type="match status" value="1"/>
</dbReference>
<evidence type="ECO:0000256" key="2">
    <source>
        <dbReference type="ARBA" id="ARBA00022448"/>
    </source>
</evidence>
<evidence type="ECO:0000313" key="12">
    <source>
        <dbReference type="Proteomes" id="UP001165069"/>
    </source>
</evidence>
<evidence type="ECO:0000256" key="9">
    <source>
        <dbReference type="SAM" id="SignalP"/>
    </source>
</evidence>
<organism evidence="11 12">
    <name type="scientific">Geothrix limicola</name>
    <dbReference type="NCBI Taxonomy" id="2927978"/>
    <lineage>
        <taxon>Bacteria</taxon>
        <taxon>Pseudomonadati</taxon>
        <taxon>Acidobacteriota</taxon>
        <taxon>Holophagae</taxon>
        <taxon>Holophagales</taxon>
        <taxon>Holophagaceae</taxon>
        <taxon>Geothrix</taxon>
    </lineage>
</organism>
<dbReference type="Gene3D" id="2.40.170.20">
    <property type="entry name" value="TonB-dependent receptor, beta-barrel domain"/>
    <property type="match status" value="1"/>
</dbReference>
<dbReference type="InterPro" id="IPR037066">
    <property type="entry name" value="Plug_dom_sf"/>
</dbReference>
<comment type="caution">
    <text evidence="11">The sequence shown here is derived from an EMBL/GenBank/DDBJ whole genome shotgun (WGS) entry which is preliminary data.</text>
</comment>
<dbReference type="Proteomes" id="UP001165069">
    <property type="component" value="Unassembled WGS sequence"/>
</dbReference>
<keyword evidence="3 8" id="KW-1134">Transmembrane beta strand</keyword>
<gene>
    <name evidence="11" type="ORF">GETHLI_12810</name>
</gene>
<evidence type="ECO:0000256" key="5">
    <source>
        <dbReference type="ARBA" id="ARBA00022729"/>
    </source>
</evidence>
<dbReference type="PANTHER" id="PTHR30069:SF29">
    <property type="entry name" value="HEMOGLOBIN AND HEMOGLOBIN-HAPTOGLOBIN-BINDING PROTEIN 1-RELATED"/>
    <property type="match status" value="1"/>
</dbReference>
<feature type="chain" id="PRO_5046814925" description="TonB-dependent receptor plug domain-containing protein" evidence="9">
    <location>
        <begin position="21"/>
        <end position="650"/>
    </location>
</feature>
<keyword evidence="4 8" id="KW-0812">Transmembrane</keyword>
<evidence type="ECO:0000259" key="10">
    <source>
        <dbReference type="Pfam" id="PF07715"/>
    </source>
</evidence>
<sequence length="650" mass="69807">MKLARTTLLLVLGLPGSAQEQDQQKLDQELLNLLNTPVSVASKKAESVAQAPGVVTVISKAELEGFAAKNLGEVMSRVVGAAFLSPDIFVGQSVVVRGQENTPYNNHILVLLNGRPLRDPVSGGLNGSIWNAFPLASLDHLEIIRGPGSVLYGSCAYSAVVNIATKTAKDSGLSGSVTVGGDTYGGLGQQDQVLIREGEFQGLVSFSQFGDKGPDFAFTDYNGVDNHHAFDRRTSGLVTNLAYRGLTLNAYRGSFQSYSLNGGSEAWDPANLQRQILTQADLGYTKELNDQITLGGNLTYNRTEWSTEPVTNPVETTAGALLYEGTLQVRPFEGFNVVFGGGGERASWNGTGLLVLGNQTSNFLYTQMDYQIQAVKLIGGLQYNKLEGLAGKASPRLGVVADFTPELGGKVLYSTAFRKGYPLETGFNHPLFRGNLELKPELIATTEAQLFYQGKTGGATLTFYSSRTEDTIIRRVVPFSTPPPGLPPIYLKYFNGDAWKYHGVELEGKLSLSHGLLITGSASYQTNENPAGLKDAALHPNTMVKLGGIYQGETWSAGLFDAYSSAAHSTTLVNPGSAVVNRPAGATHWLTARLTWTTWLQEKNAVKITLDGDNLFGSGITYPDYPNKAVNTLIPLSSGRSFTLSAGFVF</sequence>
<dbReference type="SUPFAM" id="SSF56935">
    <property type="entry name" value="Porins"/>
    <property type="match status" value="1"/>
</dbReference>
<keyword evidence="7 8" id="KW-0998">Cell outer membrane</keyword>
<feature type="domain" description="TonB-dependent receptor plug" evidence="10">
    <location>
        <begin position="49"/>
        <end position="157"/>
    </location>
</feature>
<evidence type="ECO:0000256" key="4">
    <source>
        <dbReference type="ARBA" id="ARBA00022692"/>
    </source>
</evidence>
<evidence type="ECO:0000256" key="1">
    <source>
        <dbReference type="ARBA" id="ARBA00004571"/>
    </source>
</evidence>
<dbReference type="PROSITE" id="PS52016">
    <property type="entry name" value="TONB_DEPENDENT_REC_3"/>
    <property type="match status" value="1"/>
</dbReference>
<dbReference type="RefSeq" id="WP_285571976.1">
    <property type="nucleotide sequence ID" value="NZ_BSDE01000002.1"/>
</dbReference>
<evidence type="ECO:0000256" key="8">
    <source>
        <dbReference type="PROSITE-ProRule" id="PRU01360"/>
    </source>
</evidence>
<evidence type="ECO:0000256" key="7">
    <source>
        <dbReference type="ARBA" id="ARBA00023237"/>
    </source>
</evidence>
<comment type="similarity">
    <text evidence="8">Belongs to the TonB-dependent receptor family.</text>
</comment>
<accession>A0ABQ5QFF9</accession>